<dbReference type="STRING" id="1795827.A7P95_02155"/>
<accession>A0A1A9S2C1</accession>
<evidence type="ECO:0008006" key="4">
    <source>
        <dbReference type="Google" id="ProtNLM"/>
    </source>
</evidence>
<keyword evidence="3" id="KW-1185">Reference proteome</keyword>
<evidence type="ECO:0000256" key="1">
    <source>
        <dbReference type="SAM" id="Coils"/>
    </source>
</evidence>
<feature type="coiled-coil region" evidence="1">
    <location>
        <begin position="18"/>
        <end position="45"/>
    </location>
</feature>
<gene>
    <name evidence="2" type="ORF">A7P95_02155</name>
</gene>
<evidence type="ECO:0000313" key="2">
    <source>
        <dbReference type="EMBL" id="OAM30826.1"/>
    </source>
</evidence>
<reference evidence="3" key="1">
    <citation type="submission" date="2016-05" db="EMBL/GenBank/DDBJ databases">
        <title>Draft genome of Corynebacterium afermentans subsp. afermentans LCDC 88199T.</title>
        <authorList>
            <person name="Bernier A.-M."/>
            <person name="Bernard K."/>
        </authorList>
    </citation>
    <scope>NUCLEOTIDE SEQUENCE [LARGE SCALE GENOMIC DNA]</scope>
    <source>
        <strain evidence="3">NML02-A-017</strain>
    </source>
</reference>
<dbReference type="AlphaFoldDB" id="A0A1A9S2C1"/>
<keyword evidence="1" id="KW-0175">Coiled coil</keyword>
<dbReference type="EMBL" id="LXSL01000012">
    <property type="protein sequence ID" value="OAM30826.1"/>
    <property type="molecule type" value="Genomic_DNA"/>
</dbReference>
<name>A0A1A9S2C1_9NEIS</name>
<comment type="caution">
    <text evidence="2">The sequence shown here is derived from an EMBL/GenBank/DDBJ whole genome shotgun (WGS) entry which is preliminary data.</text>
</comment>
<proteinExistence type="predicted"/>
<dbReference type="Proteomes" id="UP000077885">
    <property type="component" value="Unassembled WGS sequence"/>
</dbReference>
<organism evidence="2 3">
    <name type="scientific">Eikenella longinqua</name>
    <dbReference type="NCBI Taxonomy" id="1795827"/>
    <lineage>
        <taxon>Bacteria</taxon>
        <taxon>Pseudomonadati</taxon>
        <taxon>Pseudomonadota</taxon>
        <taxon>Betaproteobacteria</taxon>
        <taxon>Neisseriales</taxon>
        <taxon>Neisseriaceae</taxon>
        <taxon>Eikenella</taxon>
    </lineage>
</organism>
<sequence length="132" mass="15543">MDENPTNPKYFEKMSILLDELIEQRRQESIDYKEYLEEIARLAEQVSNPVQSSYPKEIDTFGKQALFDNLSQDTGWVKRVHDTVQSRKQDGYLANKMKQKHLKTCLEPLAQEKGLDVEKMFELIIQQAEYRA</sequence>
<evidence type="ECO:0000313" key="3">
    <source>
        <dbReference type="Proteomes" id="UP000077885"/>
    </source>
</evidence>
<protein>
    <recommendedName>
        <fullName evidence="4">DUF3387 domain-containing protein</fullName>
    </recommendedName>
</protein>